<organism evidence="10">
    <name type="scientific">uncultured Phycisphaerae bacterium</name>
    <dbReference type="NCBI Taxonomy" id="904963"/>
    <lineage>
        <taxon>Bacteria</taxon>
        <taxon>Pseudomonadati</taxon>
        <taxon>Planctomycetota</taxon>
        <taxon>Phycisphaerae</taxon>
        <taxon>environmental samples</taxon>
    </lineage>
</organism>
<comment type="pathway">
    <text evidence="5">Cofactor biosynthesis; nicotinate biosynthesis; nicotinate from nicotinamide: step 1/1.</text>
</comment>
<dbReference type="AlphaFoldDB" id="A0A6J4PC50"/>
<sequence length="227" mass="24042">MNALILVDLQNDFVPGGALPVPDGHAVVPVANRVLRGGPAVSRPEVGGPAAGKPWDLIVATQDWHPADHGSFAASHPGRRPGDVVDLHGLSQVLWPVHCVQNTPGADFLPGLDRSRVERVFRKGTDPAIDSYSGFFDNGHRKATGLGEYLKGRGVTDVYVLGLATDYCVKFTALDAVGLGFRTHLIEDACRGVELNPGDVDAAVEAMRMKGVRVLKSGDLPGAVEGR</sequence>
<dbReference type="NCBIfam" id="NF008623">
    <property type="entry name" value="PRK11609.1"/>
    <property type="match status" value="1"/>
</dbReference>
<protein>
    <recommendedName>
        <fullName evidence="8">Nicotinamidase</fullName>
        <ecNumber evidence="6">3.5.1.19</ecNumber>
    </recommendedName>
    <alternativeName>
        <fullName evidence="7">Nicotinamide deamidase</fullName>
    </alternativeName>
</protein>
<dbReference type="Pfam" id="PF00857">
    <property type="entry name" value="Isochorismatase"/>
    <property type="match status" value="1"/>
</dbReference>
<name>A0A6J4PC50_9BACT</name>
<dbReference type="CDD" id="cd01011">
    <property type="entry name" value="nicotinamidase"/>
    <property type="match status" value="1"/>
</dbReference>
<evidence type="ECO:0000256" key="5">
    <source>
        <dbReference type="ARBA" id="ARBA00037900"/>
    </source>
</evidence>
<evidence type="ECO:0000313" key="10">
    <source>
        <dbReference type="EMBL" id="CAA9411824.1"/>
    </source>
</evidence>
<evidence type="ECO:0000256" key="4">
    <source>
        <dbReference type="ARBA" id="ARBA00022801"/>
    </source>
</evidence>
<dbReference type="EC" id="3.5.1.19" evidence="6"/>
<proteinExistence type="inferred from homology"/>
<keyword evidence="3" id="KW-0479">Metal-binding</keyword>
<dbReference type="InterPro" id="IPR000868">
    <property type="entry name" value="Isochorismatase-like_dom"/>
</dbReference>
<evidence type="ECO:0000259" key="9">
    <source>
        <dbReference type="Pfam" id="PF00857"/>
    </source>
</evidence>
<keyword evidence="4 10" id="KW-0378">Hydrolase</keyword>
<dbReference type="PANTHER" id="PTHR11080:SF2">
    <property type="entry name" value="LD05707P"/>
    <property type="match status" value="1"/>
</dbReference>
<evidence type="ECO:0000256" key="6">
    <source>
        <dbReference type="ARBA" id="ARBA00039017"/>
    </source>
</evidence>
<dbReference type="GO" id="GO:0046872">
    <property type="term" value="F:metal ion binding"/>
    <property type="evidence" value="ECO:0007669"/>
    <property type="project" value="UniProtKB-KW"/>
</dbReference>
<evidence type="ECO:0000256" key="1">
    <source>
        <dbReference type="ARBA" id="ARBA00006336"/>
    </source>
</evidence>
<dbReference type="FunFam" id="3.40.50.850:FF:000006">
    <property type="entry name" value="Bifunctional pyrazinamidase/nicotinamidase"/>
    <property type="match status" value="1"/>
</dbReference>
<evidence type="ECO:0000256" key="8">
    <source>
        <dbReference type="ARBA" id="ARBA00072277"/>
    </source>
</evidence>
<dbReference type="EMBL" id="CADCUQ010000527">
    <property type="protein sequence ID" value="CAA9411824.1"/>
    <property type="molecule type" value="Genomic_DNA"/>
</dbReference>
<accession>A0A6J4PC50</accession>
<dbReference type="InterPro" id="IPR052347">
    <property type="entry name" value="Isochorismatase_Nicotinamidase"/>
</dbReference>
<dbReference type="InterPro" id="IPR036380">
    <property type="entry name" value="Isochorismatase-like_sf"/>
</dbReference>
<dbReference type="SUPFAM" id="SSF52499">
    <property type="entry name" value="Isochorismatase-like hydrolases"/>
    <property type="match status" value="1"/>
</dbReference>
<gene>
    <name evidence="10" type="ORF">AVDCRST_MAG64-2363</name>
</gene>
<reference evidence="10" key="1">
    <citation type="submission" date="2020-02" db="EMBL/GenBank/DDBJ databases">
        <authorList>
            <person name="Meier V. D."/>
        </authorList>
    </citation>
    <scope>NUCLEOTIDE SEQUENCE</scope>
    <source>
        <strain evidence="10">AVDCRST_MAG64</strain>
    </source>
</reference>
<feature type="domain" description="Isochorismatase-like" evidence="9">
    <location>
        <begin position="3"/>
        <end position="216"/>
    </location>
</feature>
<keyword evidence="2" id="KW-0662">Pyridine nucleotide biosynthesis</keyword>
<comment type="similarity">
    <text evidence="1">Belongs to the isochorismatase family.</text>
</comment>
<evidence type="ECO:0000256" key="2">
    <source>
        <dbReference type="ARBA" id="ARBA00022642"/>
    </source>
</evidence>
<dbReference type="Gene3D" id="3.40.50.850">
    <property type="entry name" value="Isochorismatase-like"/>
    <property type="match status" value="1"/>
</dbReference>
<evidence type="ECO:0000256" key="3">
    <source>
        <dbReference type="ARBA" id="ARBA00022723"/>
    </source>
</evidence>
<dbReference type="GO" id="GO:0019363">
    <property type="term" value="P:pyridine nucleotide biosynthetic process"/>
    <property type="evidence" value="ECO:0007669"/>
    <property type="project" value="UniProtKB-KW"/>
</dbReference>
<evidence type="ECO:0000256" key="7">
    <source>
        <dbReference type="ARBA" id="ARBA00043224"/>
    </source>
</evidence>
<dbReference type="PANTHER" id="PTHR11080">
    <property type="entry name" value="PYRAZINAMIDASE/NICOTINAMIDASE"/>
    <property type="match status" value="1"/>
</dbReference>
<dbReference type="GO" id="GO:0008936">
    <property type="term" value="F:nicotinamidase activity"/>
    <property type="evidence" value="ECO:0007669"/>
    <property type="project" value="UniProtKB-EC"/>
</dbReference>